<protein>
    <submittedName>
        <fullName evidence="2">Uncharacterized protein</fullName>
    </submittedName>
</protein>
<feature type="transmembrane region" description="Helical" evidence="1">
    <location>
        <begin position="40"/>
        <end position="57"/>
    </location>
</feature>
<feature type="transmembrane region" description="Helical" evidence="1">
    <location>
        <begin position="121"/>
        <end position="142"/>
    </location>
</feature>
<accession>A0A5A4N1W6</accession>
<organism evidence="2 3">
    <name type="scientific">Pseudomonas phage Ps59</name>
    <dbReference type="NCBI Taxonomy" id="2301639"/>
    <lineage>
        <taxon>Viruses</taxon>
        <taxon>Duplodnaviria</taxon>
        <taxon>Heunggongvirae</taxon>
        <taxon>Uroviricota</taxon>
        <taxon>Caudoviricetes</taxon>
        <taxon>Guarnerosvirinae</taxon>
        <taxon>Torontovirus</taxon>
        <taxon>Torontovirus Ps59</taxon>
    </lineage>
</organism>
<feature type="transmembrane region" description="Helical" evidence="1">
    <location>
        <begin position="78"/>
        <end position="101"/>
    </location>
</feature>
<reference evidence="2 3" key="1">
    <citation type="submission" date="2018-08" db="EMBL/GenBank/DDBJ databases">
        <title>Characterization and comparative genomics of a group of B3-like Pseudomonas phages.</title>
        <authorList>
            <person name="Cazares A."/>
            <person name="Carballo-Ontiveros M.A."/>
            <person name="Guarneros G."/>
        </authorList>
    </citation>
    <scope>NUCLEOTIDE SEQUENCE [LARGE SCALE GENOMIC DNA]</scope>
</reference>
<dbReference type="EMBL" id="MH719195">
    <property type="protein sequence ID" value="AYD80609.1"/>
    <property type="molecule type" value="Genomic_DNA"/>
</dbReference>
<proteinExistence type="predicted"/>
<sequence>MVLRVLACVGSLVIVILAFWLGRRVPFEDQWPLYEALRTTASIIFAVVGAWLAIIYPDRLKLSFRQPAEVKSANGGSMARMFTPIVHSTAILCLVLLIGIIAPLLKRIDVLLAHVEVMRSLSYGTLATLTLWQLWTVVLSLVPADVVASRANHDERHQKTVERLTKNTSFIAKDQKEDR</sequence>
<keyword evidence="1" id="KW-0812">Transmembrane</keyword>
<evidence type="ECO:0000313" key="3">
    <source>
        <dbReference type="Proteomes" id="UP000321657"/>
    </source>
</evidence>
<evidence type="ECO:0000256" key="1">
    <source>
        <dbReference type="SAM" id="Phobius"/>
    </source>
</evidence>
<keyword evidence="1" id="KW-0472">Membrane</keyword>
<gene>
    <name evidence="2" type="ORF">Ps59_21</name>
</gene>
<evidence type="ECO:0000313" key="2">
    <source>
        <dbReference type="EMBL" id="AYD80609.1"/>
    </source>
</evidence>
<dbReference type="Proteomes" id="UP000321657">
    <property type="component" value="Segment"/>
</dbReference>
<keyword evidence="1" id="KW-1133">Transmembrane helix</keyword>
<keyword evidence="3" id="KW-1185">Reference proteome</keyword>
<name>A0A5A4N1W6_9CAUD</name>